<reference evidence="4" key="1">
    <citation type="submission" date="2025-08" db="UniProtKB">
        <authorList>
            <consortium name="RefSeq"/>
        </authorList>
    </citation>
    <scope>IDENTIFICATION</scope>
    <source>
        <tissue evidence="4">Whole organism</tissue>
    </source>
</reference>
<dbReference type="SUPFAM" id="SSF53098">
    <property type="entry name" value="Ribonuclease H-like"/>
    <property type="match status" value="1"/>
</dbReference>
<dbReference type="KEGG" id="foc:113207611"/>
<feature type="signal peptide" evidence="2">
    <location>
        <begin position="1"/>
        <end position="17"/>
    </location>
</feature>
<dbReference type="Proteomes" id="UP000504606">
    <property type="component" value="Unplaced"/>
</dbReference>
<gene>
    <name evidence="4" type="primary">LOC113207611</name>
</gene>
<dbReference type="RefSeq" id="XP_026280026.2">
    <property type="nucleotide sequence ID" value="XM_026424241.2"/>
</dbReference>
<name>A0A6J1SNA2_FRAOC</name>
<evidence type="ECO:0000313" key="3">
    <source>
        <dbReference type="Proteomes" id="UP000504606"/>
    </source>
</evidence>
<accession>A0A6J1SNA2</accession>
<feature type="region of interest" description="Disordered" evidence="1">
    <location>
        <begin position="22"/>
        <end position="51"/>
    </location>
</feature>
<evidence type="ECO:0000256" key="1">
    <source>
        <dbReference type="SAM" id="MobiDB-lite"/>
    </source>
</evidence>
<evidence type="ECO:0000256" key="2">
    <source>
        <dbReference type="SAM" id="SignalP"/>
    </source>
</evidence>
<keyword evidence="2" id="KW-0732">Signal</keyword>
<dbReference type="OrthoDB" id="8046116at2759"/>
<keyword evidence="3" id="KW-1185">Reference proteome</keyword>
<dbReference type="AlphaFoldDB" id="A0A6J1SNA2"/>
<evidence type="ECO:0000313" key="4">
    <source>
        <dbReference type="RefSeq" id="XP_026280026.2"/>
    </source>
</evidence>
<sequence length="293" mass="32496">MVLSSGLLLILAMSGQQRDELSFDSDLEDGDHGIQTPPKKKRKKDDASSSEKKKVFQTSWLSMPQYQGWLQQDPKGDPLYFCCRACGGKRLKGGKTEIDRHGGPGYSLYTGPAQQHHNNVKKAEIDIAAIFAEHNIPIHVVDNVVDVFKKVAPDSAILKDVTLDRTKCTAVLTNVVAKTEIEETVQNIKNCPFSILVDESPDVSHKKNFCVIVKYVDPKTNLIRTDLLHMIELDPKDCSAEKIFGSFENLIKYYEIPVTNIIGLACDNANVMIGVNNSFYSRLKGPVPMASTA</sequence>
<dbReference type="GeneID" id="113207611"/>
<protein>
    <submittedName>
        <fullName evidence="4">Uncharacterized protein LOC113207611</fullName>
    </submittedName>
</protein>
<feature type="chain" id="PRO_5038908075" evidence="2">
    <location>
        <begin position="18"/>
        <end position="293"/>
    </location>
</feature>
<dbReference type="PANTHER" id="PTHR37162:SF1">
    <property type="entry name" value="BED-TYPE DOMAIN-CONTAINING PROTEIN"/>
    <property type="match status" value="1"/>
</dbReference>
<dbReference type="PANTHER" id="PTHR37162">
    <property type="entry name" value="HAT FAMILY DIMERISATION DOMAINCONTAINING PROTEIN-RELATED"/>
    <property type="match status" value="1"/>
</dbReference>
<organism evidence="3 4">
    <name type="scientific">Frankliniella occidentalis</name>
    <name type="common">Western flower thrips</name>
    <name type="synonym">Euthrips occidentalis</name>
    <dbReference type="NCBI Taxonomy" id="133901"/>
    <lineage>
        <taxon>Eukaryota</taxon>
        <taxon>Metazoa</taxon>
        <taxon>Ecdysozoa</taxon>
        <taxon>Arthropoda</taxon>
        <taxon>Hexapoda</taxon>
        <taxon>Insecta</taxon>
        <taxon>Pterygota</taxon>
        <taxon>Neoptera</taxon>
        <taxon>Paraneoptera</taxon>
        <taxon>Thysanoptera</taxon>
        <taxon>Terebrantia</taxon>
        <taxon>Thripoidea</taxon>
        <taxon>Thripidae</taxon>
        <taxon>Frankliniella</taxon>
    </lineage>
</organism>
<dbReference type="InterPro" id="IPR012337">
    <property type="entry name" value="RNaseH-like_sf"/>
</dbReference>
<proteinExistence type="predicted"/>